<comment type="function">
    <text evidence="14">Catalyzes the phosphorylation of various hexoses to hexose 6-phosphate.</text>
</comment>
<dbReference type="Proteomes" id="UP000663870">
    <property type="component" value="Unassembled WGS sequence"/>
</dbReference>
<dbReference type="UniPathway" id="UPA00242"/>
<dbReference type="GO" id="GO:0005739">
    <property type="term" value="C:mitochondrion"/>
    <property type="evidence" value="ECO:0007669"/>
    <property type="project" value="TreeGrafter"/>
</dbReference>
<dbReference type="InterPro" id="IPR022673">
    <property type="entry name" value="Hexokinase_C"/>
</dbReference>
<protein>
    <recommendedName>
        <fullName evidence="4">hexokinase</fullName>
        <ecNumber evidence="4">2.7.1.1</ecNumber>
    </recommendedName>
</protein>
<dbReference type="EMBL" id="CAJNOL010001617">
    <property type="protein sequence ID" value="CAF1391924.1"/>
    <property type="molecule type" value="Genomic_DNA"/>
</dbReference>
<comment type="caution">
    <text evidence="17">The sequence shown here is derived from an EMBL/GenBank/DDBJ whole genome shotgun (WGS) entry which is preliminary data.</text>
</comment>
<dbReference type="CDD" id="cd24019">
    <property type="entry name" value="ASKHA_NBD_HK_meta"/>
    <property type="match status" value="1"/>
</dbReference>
<feature type="domain" description="Chitin-binding type-2" evidence="16">
    <location>
        <begin position="221"/>
        <end position="278"/>
    </location>
</feature>
<dbReference type="GO" id="GO:0006006">
    <property type="term" value="P:glucose metabolic process"/>
    <property type="evidence" value="ECO:0007669"/>
    <property type="project" value="TreeGrafter"/>
</dbReference>
<evidence type="ECO:0000259" key="16">
    <source>
        <dbReference type="PROSITE" id="PS50940"/>
    </source>
</evidence>
<dbReference type="EMBL" id="CAJNOH010000944">
    <property type="protein sequence ID" value="CAF1152143.1"/>
    <property type="molecule type" value="Genomic_DNA"/>
</dbReference>
<comment type="pathway">
    <text evidence="1">Carbohydrate degradation; glycolysis; D-glyceraldehyde 3-phosphate and glycerone phosphate from D-glucose: step 1/4.</text>
</comment>
<keyword evidence="7" id="KW-0418">Kinase</keyword>
<dbReference type="GO" id="GO:0005536">
    <property type="term" value="F:D-glucose binding"/>
    <property type="evidence" value="ECO:0007669"/>
    <property type="project" value="InterPro"/>
</dbReference>
<evidence type="ECO:0000256" key="1">
    <source>
        <dbReference type="ARBA" id="ARBA00004888"/>
    </source>
</evidence>
<dbReference type="Gene3D" id="3.40.367.20">
    <property type="match status" value="1"/>
</dbReference>
<evidence type="ECO:0000256" key="5">
    <source>
        <dbReference type="ARBA" id="ARBA00022679"/>
    </source>
</evidence>
<dbReference type="Proteomes" id="UP000663854">
    <property type="component" value="Unassembled WGS sequence"/>
</dbReference>
<feature type="signal peptide" evidence="15">
    <location>
        <begin position="1"/>
        <end position="22"/>
    </location>
</feature>
<dbReference type="InterPro" id="IPR001312">
    <property type="entry name" value="Hexokinase"/>
</dbReference>
<dbReference type="Pfam" id="PF00349">
    <property type="entry name" value="Hexokinase_1"/>
    <property type="match status" value="1"/>
</dbReference>
<reference evidence="17" key="1">
    <citation type="submission" date="2021-02" db="EMBL/GenBank/DDBJ databases">
        <authorList>
            <person name="Nowell W R."/>
        </authorList>
    </citation>
    <scope>NUCLEOTIDE SEQUENCE</scope>
</reference>
<accession>A0A814SYI8</accession>
<dbReference type="PROSITE" id="PS51748">
    <property type="entry name" value="HEXOKINASE_2"/>
    <property type="match status" value="1"/>
</dbReference>
<feature type="domain" description="Chitin-binding type-2" evidence="16">
    <location>
        <begin position="384"/>
        <end position="438"/>
    </location>
</feature>
<dbReference type="Pfam" id="PF03727">
    <property type="entry name" value="Hexokinase_2"/>
    <property type="match status" value="1"/>
</dbReference>
<comment type="catalytic activity">
    <reaction evidence="11">
        <text>D-fructose + ATP = D-fructose 6-phosphate + ADP + H(+)</text>
        <dbReference type="Rhea" id="RHEA:16125"/>
        <dbReference type="ChEBI" id="CHEBI:15378"/>
        <dbReference type="ChEBI" id="CHEBI:30616"/>
        <dbReference type="ChEBI" id="CHEBI:37721"/>
        <dbReference type="ChEBI" id="CHEBI:61527"/>
        <dbReference type="ChEBI" id="CHEBI:456216"/>
        <dbReference type="EC" id="2.7.1.1"/>
    </reaction>
    <physiologicalReaction direction="left-to-right" evidence="11">
        <dbReference type="Rhea" id="RHEA:16126"/>
    </physiologicalReaction>
</comment>
<dbReference type="InterPro" id="IPR043129">
    <property type="entry name" value="ATPase_NBD"/>
</dbReference>
<evidence type="ECO:0000313" key="18">
    <source>
        <dbReference type="EMBL" id="CAF1391924.1"/>
    </source>
</evidence>
<evidence type="ECO:0000256" key="9">
    <source>
        <dbReference type="ARBA" id="ARBA00023152"/>
    </source>
</evidence>
<evidence type="ECO:0000313" key="17">
    <source>
        <dbReference type="EMBL" id="CAF1152143.1"/>
    </source>
</evidence>
<evidence type="ECO:0000256" key="7">
    <source>
        <dbReference type="ARBA" id="ARBA00022777"/>
    </source>
</evidence>
<evidence type="ECO:0000256" key="14">
    <source>
        <dbReference type="ARBA" id="ARBA00059457"/>
    </source>
</evidence>
<dbReference type="GO" id="GO:0004340">
    <property type="term" value="F:glucokinase activity"/>
    <property type="evidence" value="ECO:0007669"/>
    <property type="project" value="TreeGrafter"/>
</dbReference>
<evidence type="ECO:0000256" key="13">
    <source>
        <dbReference type="ARBA" id="ARBA00050361"/>
    </source>
</evidence>
<keyword evidence="6" id="KW-0547">Nucleotide-binding</keyword>
<dbReference type="PANTHER" id="PTHR19443">
    <property type="entry name" value="HEXOKINASE"/>
    <property type="match status" value="1"/>
</dbReference>
<feature type="domain" description="Chitin-binding type-2" evidence="16">
    <location>
        <begin position="66"/>
        <end position="120"/>
    </location>
</feature>
<organism evidence="17 19">
    <name type="scientific">Rotaria sordida</name>
    <dbReference type="NCBI Taxonomy" id="392033"/>
    <lineage>
        <taxon>Eukaryota</taxon>
        <taxon>Metazoa</taxon>
        <taxon>Spiralia</taxon>
        <taxon>Gnathifera</taxon>
        <taxon>Rotifera</taxon>
        <taxon>Eurotatoria</taxon>
        <taxon>Bdelloidea</taxon>
        <taxon>Philodinida</taxon>
        <taxon>Philodinidae</taxon>
        <taxon>Rotaria</taxon>
    </lineage>
</organism>
<evidence type="ECO:0000313" key="19">
    <source>
        <dbReference type="Proteomes" id="UP000663854"/>
    </source>
</evidence>
<evidence type="ECO:0000256" key="6">
    <source>
        <dbReference type="ARBA" id="ARBA00022741"/>
    </source>
</evidence>
<dbReference type="GO" id="GO:0005524">
    <property type="term" value="F:ATP binding"/>
    <property type="evidence" value="ECO:0007669"/>
    <property type="project" value="UniProtKB-KW"/>
</dbReference>
<evidence type="ECO:0000256" key="2">
    <source>
        <dbReference type="ARBA" id="ARBA00005028"/>
    </source>
</evidence>
<keyword evidence="15" id="KW-0732">Signal</keyword>
<dbReference type="InterPro" id="IPR022672">
    <property type="entry name" value="Hexokinase_N"/>
</dbReference>
<feature type="chain" id="PRO_5044131998" description="hexokinase" evidence="15">
    <location>
        <begin position="23"/>
        <end position="908"/>
    </location>
</feature>
<dbReference type="FunFam" id="3.30.420.40:FF:000095">
    <property type="entry name" value="Phosphotransferase"/>
    <property type="match status" value="1"/>
</dbReference>
<evidence type="ECO:0000256" key="10">
    <source>
        <dbReference type="ARBA" id="ARBA00044613"/>
    </source>
</evidence>
<dbReference type="Gene3D" id="2.170.140.10">
    <property type="entry name" value="Chitin binding domain"/>
    <property type="match status" value="5"/>
</dbReference>
<dbReference type="FunFam" id="3.40.367.20:FF:000005">
    <property type="entry name" value="Phosphotransferase"/>
    <property type="match status" value="1"/>
</dbReference>
<dbReference type="GO" id="GO:0008865">
    <property type="term" value="F:fructokinase activity"/>
    <property type="evidence" value="ECO:0007669"/>
    <property type="project" value="TreeGrafter"/>
</dbReference>
<sequence>MAVHTGLTLLFLIFHIINGTFGLFINQTNSTTILPPKQNSTILVKKLAKYTLQEKLSNMQYMSEVGSHCTDDGFFPDKDDCRKFHVCYSGTQSVRWCKEGMLWDEIKIGCGMQNITKCTGDRKKWIRDEDLIITTTTTTSTTTTTATMMSKTLKGNYTCRPGANGLFADPSSCIIYHWCVLGVLHSTHFCNPGLHFSASASGCVWPKDAECEGQIAPPYSSIECALGSSGYFPDPYDCSAFHYCDGIRIRSESLLCSAGRVWSSRLENCAWPHEVPECQNSCPANYSSQMRFADPMICSQYVQCVDGHLEQRTCPYTFLFDRITKTCVPYEQAECHGNKPELLLPPPPPPPTTTTTMSPYASSDTFDVNSIFSEEVIKKQRINQFSCIVDGYFGDTQDCRIYHVCIDGRDYRSICAPGLAWESLLRLCMPIHVVNCQNSKSFDSSSVLESLRLDNDKLRQMMQLLEQEMEAGLSPATHKKADVKMFPTYVRNIANGSETGQVLALDLGGTNFRVLLVNLLPHSEVELTSKIFVIPQSIMLGEGVNLFRHLADCLLDFMKKENLIQPGVRYPLGFTFSFPCQQEGLASARLSSWTKGFTCSGVVNEDVVKMLQKAIDEKNISVQCVALINDTVGTLMACAYKNPTTAIGLILGTGTNACYTESLDRIGTWNGDYNEPKQVIVNMEWGAFGNNGRLNYLRTKYDEEVDLSSVNPGKQIFEKMISGMYMGEIVRLIILDLMQQDLLFIGQRDHYGDYKTPLFTRGGFYTKFVSTVETDVGIAFANTRRVLQDVGIRNPTFDDCAIVQHICKNVSKRASRLAGGGLAVLINRINKPNITVGVDGSVYRYHPRFKRNMEKCMKLLVNKNIKFDLQLSNDGSGVGAALSVAAEVLSTQNPKESSSNQKQRQSYV</sequence>
<dbReference type="SMART" id="SM00494">
    <property type="entry name" value="ChtBD2"/>
    <property type="match status" value="5"/>
</dbReference>
<evidence type="ECO:0000256" key="8">
    <source>
        <dbReference type="ARBA" id="ARBA00022840"/>
    </source>
</evidence>
<dbReference type="AlphaFoldDB" id="A0A814SYI8"/>
<comment type="catalytic activity">
    <reaction evidence="13">
        <text>D-mannose + ATP = D-mannose 6-phosphate + ADP + H(+)</text>
        <dbReference type="Rhea" id="RHEA:11028"/>
        <dbReference type="ChEBI" id="CHEBI:4208"/>
        <dbReference type="ChEBI" id="CHEBI:15378"/>
        <dbReference type="ChEBI" id="CHEBI:30616"/>
        <dbReference type="ChEBI" id="CHEBI:58735"/>
        <dbReference type="ChEBI" id="CHEBI:456216"/>
        <dbReference type="EC" id="2.7.1.1"/>
    </reaction>
    <physiologicalReaction direction="left-to-right" evidence="13">
        <dbReference type="Rhea" id="RHEA:11029"/>
    </physiologicalReaction>
</comment>
<evidence type="ECO:0000313" key="20">
    <source>
        <dbReference type="Proteomes" id="UP000663870"/>
    </source>
</evidence>
<comment type="catalytic activity">
    <reaction evidence="12">
        <text>D-glucose + ATP = D-glucose 6-phosphate + ADP + H(+)</text>
        <dbReference type="Rhea" id="RHEA:17825"/>
        <dbReference type="ChEBI" id="CHEBI:4167"/>
        <dbReference type="ChEBI" id="CHEBI:15378"/>
        <dbReference type="ChEBI" id="CHEBI:30616"/>
        <dbReference type="ChEBI" id="CHEBI:61548"/>
        <dbReference type="ChEBI" id="CHEBI:456216"/>
        <dbReference type="EC" id="2.7.1.1"/>
    </reaction>
    <physiologicalReaction direction="left-to-right" evidence="12">
        <dbReference type="Rhea" id="RHEA:17826"/>
    </physiologicalReaction>
</comment>
<dbReference type="Pfam" id="PF01607">
    <property type="entry name" value="CBM_14"/>
    <property type="match status" value="5"/>
</dbReference>
<feature type="domain" description="Chitin-binding type-2" evidence="16">
    <location>
        <begin position="279"/>
        <end position="337"/>
    </location>
</feature>
<evidence type="ECO:0000256" key="11">
    <source>
        <dbReference type="ARBA" id="ARBA00047905"/>
    </source>
</evidence>
<dbReference type="PANTHER" id="PTHR19443:SF16">
    <property type="entry name" value="HEXOKINASE TYPE 1-RELATED"/>
    <property type="match status" value="1"/>
</dbReference>
<gene>
    <name evidence="18" type="ORF">JXQ802_LOCUS34257</name>
    <name evidence="17" type="ORF">PYM288_LOCUS22285</name>
</gene>
<evidence type="ECO:0000256" key="15">
    <source>
        <dbReference type="SAM" id="SignalP"/>
    </source>
</evidence>
<name>A0A814SYI8_9BILA</name>
<evidence type="ECO:0000256" key="12">
    <source>
        <dbReference type="ARBA" id="ARBA00048160"/>
    </source>
</evidence>
<evidence type="ECO:0000256" key="4">
    <source>
        <dbReference type="ARBA" id="ARBA00012324"/>
    </source>
</evidence>
<dbReference type="SUPFAM" id="SSF53067">
    <property type="entry name" value="Actin-like ATPase domain"/>
    <property type="match status" value="2"/>
</dbReference>
<dbReference type="EC" id="2.7.1.1" evidence="4"/>
<dbReference type="InterPro" id="IPR036508">
    <property type="entry name" value="Chitin-bd_dom_sf"/>
</dbReference>
<dbReference type="GO" id="GO:0005829">
    <property type="term" value="C:cytosol"/>
    <property type="evidence" value="ECO:0007669"/>
    <property type="project" value="TreeGrafter"/>
</dbReference>
<dbReference type="PRINTS" id="PR00475">
    <property type="entry name" value="HEXOKINASE"/>
</dbReference>
<comment type="catalytic activity">
    <reaction evidence="10">
        <text>a D-hexose + ATP = a D-hexose 6-phosphate + ADP + H(+)</text>
        <dbReference type="Rhea" id="RHEA:22740"/>
        <dbReference type="ChEBI" id="CHEBI:4194"/>
        <dbReference type="ChEBI" id="CHEBI:15378"/>
        <dbReference type="ChEBI" id="CHEBI:30616"/>
        <dbReference type="ChEBI" id="CHEBI:229467"/>
        <dbReference type="ChEBI" id="CHEBI:456216"/>
        <dbReference type="EC" id="2.7.1.1"/>
    </reaction>
    <physiologicalReaction direction="left-to-right" evidence="10">
        <dbReference type="Rhea" id="RHEA:22741"/>
    </physiologicalReaction>
</comment>
<keyword evidence="5" id="KW-0808">Transferase</keyword>
<feature type="domain" description="Chitin-binding type-2" evidence="16">
    <location>
        <begin position="156"/>
        <end position="213"/>
    </location>
</feature>
<comment type="similarity">
    <text evidence="3">Belongs to the hexokinase family.</text>
</comment>
<dbReference type="SUPFAM" id="SSF57625">
    <property type="entry name" value="Invertebrate chitin-binding proteins"/>
    <property type="match status" value="5"/>
</dbReference>
<dbReference type="Gene3D" id="3.30.420.40">
    <property type="match status" value="1"/>
</dbReference>
<dbReference type="GO" id="GO:0008061">
    <property type="term" value="F:chitin binding"/>
    <property type="evidence" value="ECO:0007669"/>
    <property type="project" value="InterPro"/>
</dbReference>
<dbReference type="GO" id="GO:0001678">
    <property type="term" value="P:intracellular glucose homeostasis"/>
    <property type="evidence" value="ECO:0007669"/>
    <property type="project" value="InterPro"/>
</dbReference>
<evidence type="ECO:0000256" key="3">
    <source>
        <dbReference type="ARBA" id="ARBA00009225"/>
    </source>
</evidence>
<proteinExistence type="inferred from homology"/>
<dbReference type="GO" id="GO:0005576">
    <property type="term" value="C:extracellular region"/>
    <property type="evidence" value="ECO:0007669"/>
    <property type="project" value="InterPro"/>
</dbReference>
<keyword evidence="9" id="KW-0324">Glycolysis</keyword>
<dbReference type="PROSITE" id="PS50940">
    <property type="entry name" value="CHIT_BIND_II"/>
    <property type="match status" value="5"/>
</dbReference>
<keyword evidence="8" id="KW-0067">ATP-binding</keyword>
<dbReference type="InterPro" id="IPR002557">
    <property type="entry name" value="Chitin-bd_dom"/>
</dbReference>
<dbReference type="GO" id="GO:0006096">
    <property type="term" value="P:glycolytic process"/>
    <property type="evidence" value="ECO:0007669"/>
    <property type="project" value="UniProtKB-UniPathway"/>
</dbReference>
<comment type="pathway">
    <text evidence="2">Carbohydrate metabolism; hexose metabolism.</text>
</comment>
<dbReference type="UniPathway" id="UPA00109">
    <property type="reaction ID" value="UER00180"/>
</dbReference>
<keyword evidence="20" id="KW-1185">Reference proteome</keyword>